<sequence>MSSESKVPKLSQAVSWRNEQCTLPPDKVFSIQIGTELFRLSGASIASDAPSYFSQFFEAQLNENGDANLRTLYIDRDPGTFREIARHLQGYHVCPRNSAEFVKLFADAQFYSLPRLTSQLFESDIFVQIGGRQFQIPRDIFSSPGDSPNFFSLGFADFFASPLEVFPGLDRTGLLRPPAIEPPSVPNRSGDVFAELLHMLRGYPLEIRSAEHREQLLRDCRYYHLRGLEQRLIPHDIRINPITQRSEIVIRLEDLRPSGLEFIPDDDRRQVGWMGYARPYTNEKPHDLIVETNNETTLIYLTRVRFSGPTSARVASLAQSAASKFSPDVSLIEENEDAVPITILDDADVTVNGQTDNTPVSPGAYPPELPSATKRPRLDEPEDGKWFVRRGQWRVRVGKPIPSDTRVRVSLFPVKLELYTRQKELNRTRGFLR</sequence>
<dbReference type="STRING" id="1160497.A0A1L9VVH1"/>
<dbReference type="VEuPathDB" id="FungiDB:ASPGLDRAFT_63989"/>
<proteinExistence type="predicted"/>
<accession>A0A1L9VVH1</accession>
<dbReference type="SUPFAM" id="SSF54695">
    <property type="entry name" value="POZ domain"/>
    <property type="match status" value="2"/>
</dbReference>
<evidence type="ECO:0000256" key="1">
    <source>
        <dbReference type="SAM" id="MobiDB-lite"/>
    </source>
</evidence>
<feature type="region of interest" description="Disordered" evidence="1">
    <location>
        <begin position="352"/>
        <end position="380"/>
    </location>
</feature>
<dbReference type="AlphaFoldDB" id="A0A1L9VVH1"/>
<name>A0A1L9VVH1_ASPGL</name>
<dbReference type="EMBL" id="KV878890">
    <property type="protein sequence ID" value="OJJ87912.1"/>
    <property type="molecule type" value="Genomic_DNA"/>
</dbReference>
<reference evidence="4" key="1">
    <citation type="journal article" date="2017" name="Genome Biol.">
        <title>Comparative genomics reveals high biological diversity and specific adaptations in the industrially and medically important fungal genus Aspergillus.</title>
        <authorList>
            <person name="de Vries R.P."/>
            <person name="Riley R."/>
            <person name="Wiebenga A."/>
            <person name="Aguilar-Osorio G."/>
            <person name="Amillis S."/>
            <person name="Uchima C.A."/>
            <person name="Anderluh G."/>
            <person name="Asadollahi M."/>
            <person name="Askin M."/>
            <person name="Barry K."/>
            <person name="Battaglia E."/>
            <person name="Bayram O."/>
            <person name="Benocci T."/>
            <person name="Braus-Stromeyer S.A."/>
            <person name="Caldana C."/>
            <person name="Canovas D."/>
            <person name="Cerqueira G.C."/>
            <person name="Chen F."/>
            <person name="Chen W."/>
            <person name="Choi C."/>
            <person name="Clum A."/>
            <person name="Dos Santos R.A."/>
            <person name="Damasio A.R."/>
            <person name="Diallinas G."/>
            <person name="Emri T."/>
            <person name="Fekete E."/>
            <person name="Flipphi M."/>
            <person name="Freyberg S."/>
            <person name="Gallo A."/>
            <person name="Gournas C."/>
            <person name="Habgood R."/>
            <person name="Hainaut M."/>
            <person name="Harispe M.L."/>
            <person name="Henrissat B."/>
            <person name="Hilden K.S."/>
            <person name="Hope R."/>
            <person name="Hossain A."/>
            <person name="Karabika E."/>
            <person name="Karaffa L."/>
            <person name="Karanyi Z."/>
            <person name="Krasevec N."/>
            <person name="Kuo A."/>
            <person name="Kusch H."/>
            <person name="LaButti K."/>
            <person name="Lagendijk E.L."/>
            <person name="Lapidus A."/>
            <person name="Levasseur A."/>
            <person name="Lindquist E."/>
            <person name="Lipzen A."/>
            <person name="Logrieco A.F."/>
            <person name="MacCabe A."/>
            <person name="Maekelae M.R."/>
            <person name="Malavazi I."/>
            <person name="Melin P."/>
            <person name="Meyer V."/>
            <person name="Mielnichuk N."/>
            <person name="Miskei M."/>
            <person name="Molnar A.P."/>
            <person name="Mule G."/>
            <person name="Ngan C.Y."/>
            <person name="Orejas M."/>
            <person name="Orosz E."/>
            <person name="Ouedraogo J.P."/>
            <person name="Overkamp K.M."/>
            <person name="Park H.-S."/>
            <person name="Perrone G."/>
            <person name="Piumi F."/>
            <person name="Punt P.J."/>
            <person name="Ram A.F."/>
            <person name="Ramon A."/>
            <person name="Rauscher S."/>
            <person name="Record E."/>
            <person name="Riano-Pachon D.M."/>
            <person name="Robert V."/>
            <person name="Roehrig J."/>
            <person name="Ruller R."/>
            <person name="Salamov A."/>
            <person name="Salih N.S."/>
            <person name="Samson R.A."/>
            <person name="Sandor E."/>
            <person name="Sanguinetti M."/>
            <person name="Schuetze T."/>
            <person name="Sepcic K."/>
            <person name="Shelest E."/>
            <person name="Sherlock G."/>
            <person name="Sophianopoulou V."/>
            <person name="Squina F.M."/>
            <person name="Sun H."/>
            <person name="Susca A."/>
            <person name="Todd R.B."/>
            <person name="Tsang A."/>
            <person name="Unkles S.E."/>
            <person name="van de Wiele N."/>
            <person name="van Rossen-Uffink D."/>
            <person name="Oliveira J.V."/>
            <person name="Vesth T.C."/>
            <person name="Visser J."/>
            <person name="Yu J.-H."/>
            <person name="Zhou M."/>
            <person name="Andersen M.R."/>
            <person name="Archer D.B."/>
            <person name="Baker S.E."/>
            <person name="Benoit I."/>
            <person name="Brakhage A.A."/>
            <person name="Braus G.H."/>
            <person name="Fischer R."/>
            <person name="Frisvad J.C."/>
            <person name="Goldman G.H."/>
            <person name="Houbraken J."/>
            <person name="Oakley B."/>
            <person name="Pocsi I."/>
            <person name="Scazzocchio C."/>
            <person name="Seiboth B."/>
            <person name="vanKuyk P.A."/>
            <person name="Wortman J."/>
            <person name="Dyer P.S."/>
            <person name="Grigoriev I.V."/>
        </authorList>
    </citation>
    <scope>NUCLEOTIDE SEQUENCE [LARGE SCALE GENOMIC DNA]</scope>
    <source>
        <strain evidence="4">CBS 516.65</strain>
    </source>
</reference>
<dbReference type="GO" id="GO:0051260">
    <property type="term" value="P:protein homooligomerization"/>
    <property type="evidence" value="ECO:0007669"/>
    <property type="project" value="InterPro"/>
</dbReference>
<evidence type="ECO:0000313" key="4">
    <source>
        <dbReference type="Proteomes" id="UP000184300"/>
    </source>
</evidence>
<dbReference type="GeneID" id="34464991"/>
<feature type="domain" description="Potassium channel tetramerisation-type BTB" evidence="2">
    <location>
        <begin position="31"/>
        <end position="117"/>
    </location>
</feature>
<keyword evidence="4" id="KW-1185">Reference proteome</keyword>
<dbReference type="Gene3D" id="3.30.710.10">
    <property type="entry name" value="Potassium Channel Kv1.1, Chain A"/>
    <property type="match status" value="2"/>
</dbReference>
<protein>
    <recommendedName>
        <fullName evidence="2">Potassium channel tetramerisation-type BTB domain-containing protein</fullName>
    </recommendedName>
</protein>
<dbReference type="PANTHER" id="PTHR31758">
    <property type="entry name" value="BTB/POZ DOMAIN-CONTAINING PROTEIN YLR108C"/>
    <property type="match status" value="1"/>
</dbReference>
<evidence type="ECO:0000259" key="2">
    <source>
        <dbReference type="Pfam" id="PF02214"/>
    </source>
</evidence>
<dbReference type="InterPro" id="IPR003131">
    <property type="entry name" value="T1-type_BTB"/>
</dbReference>
<gene>
    <name evidence="3" type="ORF">ASPGLDRAFT_63989</name>
</gene>
<dbReference type="RefSeq" id="XP_022404595.1">
    <property type="nucleotide sequence ID" value="XM_022548731.1"/>
</dbReference>
<evidence type="ECO:0000313" key="3">
    <source>
        <dbReference type="EMBL" id="OJJ87912.1"/>
    </source>
</evidence>
<dbReference type="OrthoDB" id="2414723at2759"/>
<dbReference type="InterPro" id="IPR011333">
    <property type="entry name" value="SKP1/BTB/POZ_sf"/>
</dbReference>
<dbReference type="Proteomes" id="UP000184300">
    <property type="component" value="Unassembled WGS sequence"/>
</dbReference>
<dbReference type="Pfam" id="PF02214">
    <property type="entry name" value="BTB_2"/>
    <property type="match status" value="1"/>
</dbReference>
<organism evidence="3 4">
    <name type="scientific">Aspergillus glaucus CBS 516.65</name>
    <dbReference type="NCBI Taxonomy" id="1160497"/>
    <lineage>
        <taxon>Eukaryota</taxon>
        <taxon>Fungi</taxon>
        <taxon>Dikarya</taxon>
        <taxon>Ascomycota</taxon>
        <taxon>Pezizomycotina</taxon>
        <taxon>Eurotiomycetes</taxon>
        <taxon>Eurotiomycetidae</taxon>
        <taxon>Eurotiales</taxon>
        <taxon>Aspergillaceae</taxon>
        <taxon>Aspergillus</taxon>
        <taxon>Aspergillus subgen. Aspergillus</taxon>
    </lineage>
</organism>
<dbReference type="PANTHER" id="PTHR31758:SF2">
    <property type="entry name" value="BTB_POZ DOMAIN-CONTAINING PROTEIN YLR108C"/>
    <property type="match status" value="1"/>
</dbReference>